<feature type="signal peptide" evidence="3">
    <location>
        <begin position="1"/>
        <end position="18"/>
    </location>
</feature>
<dbReference type="PANTHER" id="PTHR12411">
    <property type="entry name" value="CYSTEINE PROTEASE FAMILY C1-RELATED"/>
    <property type="match status" value="1"/>
</dbReference>
<comment type="caution">
    <text evidence="5">The sequence shown here is derived from an EMBL/GenBank/DDBJ whole genome shotgun (WGS) entry which is preliminary data.</text>
</comment>
<evidence type="ECO:0000256" key="2">
    <source>
        <dbReference type="ARBA" id="ARBA00023157"/>
    </source>
</evidence>
<evidence type="ECO:0000256" key="1">
    <source>
        <dbReference type="ARBA" id="ARBA00008455"/>
    </source>
</evidence>
<dbReference type="InterPro" id="IPR025661">
    <property type="entry name" value="Pept_asp_AS"/>
</dbReference>
<dbReference type="Gene3D" id="3.90.70.10">
    <property type="entry name" value="Cysteine proteinases"/>
    <property type="match status" value="1"/>
</dbReference>
<dbReference type="GO" id="GO:0006508">
    <property type="term" value="P:proteolysis"/>
    <property type="evidence" value="ECO:0007669"/>
    <property type="project" value="InterPro"/>
</dbReference>
<keyword evidence="3" id="KW-0732">Signal</keyword>
<dbReference type="EMBL" id="CAJOBC010005752">
    <property type="protein sequence ID" value="CAF3874779.1"/>
    <property type="molecule type" value="Genomic_DNA"/>
</dbReference>
<dbReference type="InterPro" id="IPR000668">
    <property type="entry name" value="Peptidase_C1A_C"/>
</dbReference>
<dbReference type="Proteomes" id="UP000663829">
    <property type="component" value="Unassembled WGS sequence"/>
</dbReference>
<dbReference type="AlphaFoldDB" id="A0A814PSS7"/>
<accession>A0A814PSS7</accession>
<evidence type="ECO:0000259" key="4">
    <source>
        <dbReference type="PROSITE" id="PS50958"/>
    </source>
</evidence>
<dbReference type="PROSITE" id="PS50958">
    <property type="entry name" value="SMB_2"/>
    <property type="match status" value="1"/>
</dbReference>
<dbReference type="PROSITE" id="PS00639">
    <property type="entry name" value="THIOL_PROTEASE_HIS"/>
    <property type="match status" value="1"/>
</dbReference>
<dbReference type="InterPro" id="IPR038765">
    <property type="entry name" value="Papain-like_cys_pep_sf"/>
</dbReference>
<dbReference type="GO" id="GO:0008234">
    <property type="term" value="F:cysteine-type peptidase activity"/>
    <property type="evidence" value="ECO:0007669"/>
    <property type="project" value="InterPro"/>
</dbReference>
<comment type="similarity">
    <text evidence="1">Belongs to the peptidase C1 family.</text>
</comment>
<evidence type="ECO:0000313" key="7">
    <source>
        <dbReference type="Proteomes" id="UP000663829"/>
    </source>
</evidence>
<keyword evidence="2" id="KW-1015">Disulfide bond</keyword>
<dbReference type="PROSITE" id="PS00640">
    <property type="entry name" value="THIOL_PROTEASE_ASN"/>
    <property type="match status" value="1"/>
</dbReference>
<dbReference type="InterPro" id="IPR025660">
    <property type="entry name" value="Pept_his_AS"/>
</dbReference>
<dbReference type="EMBL" id="CAJNOQ010005751">
    <property type="protein sequence ID" value="CAF1110366.1"/>
    <property type="molecule type" value="Genomic_DNA"/>
</dbReference>
<name>A0A814PSS7_9BILA</name>
<dbReference type="InterPro" id="IPR001212">
    <property type="entry name" value="Somatomedin_B_dom"/>
</dbReference>
<dbReference type="SMART" id="SM00645">
    <property type="entry name" value="Pept_C1"/>
    <property type="match status" value="1"/>
</dbReference>
<dbReference type="Proteomes" id="UP000681722">
    <property type="component" value="Unassembled WGS sequence"/>
</dbReference>
<evidence type="ECO:0000256" key="3">
    <source>
        <dbReference type="SAM" id="SignalP"/>
    </source>
</evidence>
<evidence type="ECO:0000313" key="5">
    <source>
        <dbReference type="EMBL" id="CAF1110366.1"/>
    </source>
</evidence>
<feature type="chain" id="PRO_5035685113" description="SMB domain-containing protein" evidence="3">
    <location>
        <begin position="19"/>
        <end position="488"/>
    </location>
</feature>
<feature type="domain" description="SMB" evidence="4">
    <location>
        <begin position="35"/>
        <end position="83"/>
    </location>
</feature>
<protein>
    <recommendedName>
        <fullName evidence="4">SMB domain-containing protein</fullName>
    </recommendedName>
</protein>
<sequence>MKPVIVVLGLLFTIVVNARYSEWEEVRPYCGARSRPQCCVNRNDECFMPYYDSRCYCDTFCFRGYDNHDCCPDHDAICEGIVPVPITQPPPPPVTRGTCIDYETQQEFQIGTSIKRDCNVCQCTTLGYQAQWSCEEDLCVNSPDLLQHIKQQQSYTGWDGTHYDRFNGIKVKDALKYYLGTLPDPSLRLMVEKAPDNPADYYQMDEKDAFDARTNEKYQNKIRGIRDQGKCGISWALSTVDVASDRLSLVGNIHWAREQLSVQNILSCTDAEAKNGCEGGRVAFAWGFIKDNGVVTDDCYPYESGRTGNIGDCNFRLNYEDLMSIQQHRKLTNLNCPSGSTNAQHFNFGPAYRIRNEPRSIKYEIYFRGPVQATMLVTPDFFLYKDGIYKCQNNYDRQNPRYANLNAYHSIRLLGWGISTDPRTQQQESYWIAANSWGEGWGKNGYFHIRFGDCQVEETVIATYGKSTEVLRKKHKRQKRSDQESNNI</sequence>
<organism evidence="5 7">
    <name type="scientific">Didymodactylos carnosus</name>
    <dbReference type="NCBI Taxonomy" id="1234261"/>
    <lineage>
        <taxon>Eukaryota</taxon>
        <taxon>Metazoa</taxon>
        <taxon>Spiralia</taxon>
        <taxon>Gnathifera</taxon>
        <taxon>Rotifera</taxon>
        <taxon>Eurotatoria</taxon>
        <taxon>Bdelloidea</taxon>
        <taxon>Philodinida</taxon>
        <taxon>Philodinidae</taxon>
        <taxon>Didymodactylos</taxon>
    </lineage>
</organism>
<dbReference type="Pfam" id="PF00112">
    <property type="entry name" value="Peptidase_C1"/>
    <property type="match status" value="1"/>
</dbReference>
<dbReference type="OrthoDB" id="3789175at2759"/>
<proteinExistence type="inferred from homology"/>
<keyword evidence="7" id="KW-1185">Reference proteome</keyword>
<dbReference type="SUPFAM" id="SSF54001">
    <property type="entry name" value="Cysteine proteinases"/>
    <property type="match status" value="1"/>
</dbReference>
<gene>
    <name evidence="5" type="ORF">GPM918_LOCUS19199</name>
    <name evidence="6" type="ORF">SRO942_LOCUS19198</name>
</gene>
<dbReference type="InterPro" id="IPR013128">
    <property type="entry name" value="Peptidase_C1A"/>
</dbReference>
<evidence type="ECO:0000313" key="6">
    <source>
        <dbReference type="EMBL" id="CAF3874779.1"/>
    </source>
</evidence>
<reference evidence="5" key="1">
    <citation type="submission" date="2021-02" db="EMBL/GenBank/DDBJ databases">
        <authorList>
            <person name="Nowell W R."/>
        </authorList>
    </citation>
    <scope>NUCLEOTIDE SEQUENCE</scope>
</reference>